<dbReference type="EMBL" id="FJNB01000014">
    <property type="protein sequence ID" value="CZR02812.1"/>
    <property type="molecule type" value="Genomic_DNA"/>
</dbReference>
<evidence type="ECO:0000313" key="4">
    <source>
        <dbReference type="Proteomes" id="UP000199280"/>
    </source>
</evidence>
<evidence type="ECO:0000313" key="2">
    <source>
        <dbReference type="EMBL" id="SEJ67143.1"/>
    </source>
</evidence>
<dbReference type="AlphaFoldDB" id="A0A143YZI5"/>
<dbReference type="OrthoDB" id="2168082at2"/>
<dbReference type="Proteomes" id="UP000076878">
    <property type="component" value="Unassembled WGS sequence"/>
</dbReference>
<name>A0A143YZI5_9LACT</name>
<dbReference type="EMBL" id="FNYT01000021">
    <property type="protein sequence ID" value="SEJ67143.1"/>
    <property type="molecule type" value="Genomic_DNA"/>
</dbReference>
<dbReference type="STRING" id="640938.TR210_1941"/>
<dbReference type="InterPro" id="IPR045613">
    <property type="entry name" value="DUF6448"/>
</dbReference>
<keyword evidence="4" id="KW-1185">Reference proteome</keyword>
<evidence type="ECO:0000313" key="3">
    <source>
        <dbReference type="Proteomes" id="UP000076878"/>
    </source>
</evidence>
<dbReference type="Proteomes" id="UP000199280">
    <property type="component" value="Unassembled WGS sequence"/>
</dbReference>
<proteinExistence type="predicted"/>
<gene>
    <name evidence="2" type="ORF">SAMN05216375_12142</name>
    <name evidence="1" type="ORF">TR210_1941</name>
</gene>
<evidence type="ECO:0000313" key="1">
    <source>
        <dbReference type="EMBL" id="CZR02812.1"/>
    </source>
</evidence>
<accession>A0A143YZI5</accession>
<sequence>MELMLVMAAIVFFSILFVPVKAKAHCDTMDGPTAVDGKRALETCNINYAAKWILPEHEEELKEIFALSCKVRSLGPDAKELADRYFLENLVRIHRAGEGAFYEGLKPSGTPIDEKVAAADKCMDVGDLSPLEGLLSHEELHELEGKFQKALSLKAFDVDDVEAGRAYIEAYVDFFKTVEGEHHAHKHDYGHAAHPH</sequence>
<reference evidence="2 4" key="2">
    <citation type="submission" date="2016-10" db="EMBL/GenBank/DDBJ databases">
        <authorList>
            <person name="Varghese N."/>
            <person name="Submissions S."/>
        </authorList>
    </citation>
    <scope>NUCLEOTIDE SEQUENCE [LARGE SCALE GENOMIC DNA]</scope>
    <source>
        <strain evidence="2 4">DSM 22150</strain>
    </source>
</reference>
<protein>
    <submittedName>
        <fullName evidence="1">Uncharacterized protein</fullName>
    </submittedName>
</protein>
<reference evidence="1 3" key="1">
    <citation type="submission" date="2016-02" db="EMBL/GenBank/DDBJ databases">
        <authorList>
            <person name="Wen L."/>
            <person name="He K."/>
            <person name="Yang H."/>
        </authorList>
    </citation>
    <scope>NUCLEOTIDE SEQUENCE [LARGE SCALE GENOMIC DNA]</scope>
    <source>
        <strain evidence="1">Trichococcus_R210</strain>
    </source>
</reference>
<dbReference type="RefSeq" id="WP_084253952.1">
    <property type="nucleotide sequence ID" value="NZ_FJNB01000014.1"/>
</dbReference>
<dbReference type="Pfam" id="PF20046">
    <property type="entry name" value="DUF6448"/>
    <property type="match status" value="1"/>
</dbReference>
<organism evidence="1 3">
    <name type="scientific">Trichococcus ilyis</name>
    <dbReference type="NCBI Taxonomy" id="640938"/>
    <lineage>
        <taxon>Bacteria</taxon>
        <taxon>Bacillati</taxon>
        <taxon>Bacillota</taxon>
        <taxon>Bacilli</taxon>
        <taxon>Lactobacillales</taxon>
        <taxon>Carnobacteriaceae</taxon>
        <taxon>Trichococcus</taxon>
    </lineage>
</organism>